<dbReference type="Gene3D" id="2.40.50.140">
    <property type="entry name" value="Nucleic acid-binding proteins"/>
    <property type="match status" value="1"/>
</dbReference>
<dbReference type="EMBL" id="FPBT01000028">
    <property type="protein sequence ID" value="SFU66355.1"/>
    <property type="molecule type" value="Genomic_DNA"/>
</dbReference>
<feature type="domain" description="HD" evidence="3">
    <location>
        <begin position="178"/>
        <end position="285"/>
    </location>
</feature>
<name>A0A1I7I077_9FIRM</name>
<accession>A0A1I7I077</accession>
<proteinExistence type="predicted"/>
<protein>
    <submittedName>
        <fullName evidence="4">3'-5' exoribonuclease</fullName>
    </submittedName>
</protein>
<dbReference type="GO" id="GO:0031125">
    <property type="term" value="P:rRNA 3'-end processing"/>
    <property type="evidence" value="ECO:0007669"/>
    <property type="project" value="TreeGrafter"/>
</dbReference>
<dbReference type="SUPFAM" id="SSF50249">
    <property type="entry name" value="Nucleic acid-binding proteins"/>
    <property type="match status" value="1"/>
</dbReference>
<evidence type="ECO:0000259" key="2">
    <source>
        <dbReference type="Pfam" id="PF01336"/>
    </source>
</evidence>
<dbReference type="PANTHER" id="PTHR37294">
    <property type="entry name" value="3'-5' EXORIBONUCLEASE YHAM"/>
    <property type="match status" value="1"/>
</dbReference>
<dbReference type="InterPro" id="IPR050798">
    <property type="entry name" value="YhaM_exoribonuc/phosphodiest"/>
</dbReference>
<dbReference type="CDD" id="cd04492">
    <property type="entry name" value="YhaM_OBF_like"/>
    <property type="match status" value="1"/>
</dbReference>
<dbReference type="Pfam" id="PF01966">
    <property type="entry name" value="HD"/>
    <property type="match status" value="1"/>
</dbReference>
<dbReference type="Gene3D" id="1.10.3210.10">
    <property type="entry name" value="Hypothetical protein af1432"/>
    <property type="match status" value="1"/>
</dbReference>
<dbReference type="PANTHER" id="PTHR37294:SF1">
    <property type="entry name" value="3'-5' EXORIBONUCLEASE YHAM"/>
    <property type="match status" value="1"/>
</dbReference>
<dbReference type="InterPro" id="IPR004365">
    <property type="entry name" value="NA-bd_OB_tRNA"/>
</dbReference>
<dbReference type="RefSeq" id="WP_242935122.1">
    <property type="nucleotide sequence ID" value="NZ_FOWF01000031.1"/>
</dbReference>
<dbReference type="Proteomes" id="UP000198817">
    <property type="component" value="Unassembled WGS sequence"/>
</dbReference>
<dbReference type="SUPFAM" id="SSF109604">
    <property type="entry name" value="HD-domain/PDEase-like"/>
    <property type="match status" value="1"/>
</dbReference>
<evidence type="ECO:0000256" key="1">
    <source>
        <dbReference type="ARBA" id="ARBA00022801"/>
    </source>
</evidence>
<keyword evidence="1" id="KW-0378">Hydrolase</keyword>
<evidence type="ECO:0000313" key="4">
    <source>
        <dbReference type="EMBL" id="SFU66355.1"/>
    </source>
</evidence>
<dbReference type="InterPro" id="IPR012340">
    <property type="entry name" value="NA-bd_OB-fold"/>
</dbReference>
<sequence length="336" mass="38574">MKPHYASELKTNEEVLDFYMAKTASIRVGSNGKQYFDITLGDRTGEVSGKKWDVQPTDVSKLEQIREGDIVRVKGTVTEWQGAKQIRIMRIRKAVPSDAIDIAEYVKAAPENSAEMYEYIYGVADEMNDMDLRKLCTRVLSDNRERLLYYPAASRNHHAMYGGLLYHTKCMLMNGLGVCRVYPYLNRDLLAAGVILHDIMKMEEILSNEYGVSPGYSMEGQFLGHLVMGVKYVDRLTEEMQFPREKALMLEQMILSHHYEPEFGSPVRPLFPEGEVLHYLDILDARLMDMQNALATVEPGHFSERIWTLDNRRVYQRTSPALDGTGRPEEKEEDEE</sequence>
<keyword evidence="5" id="KW-1185">Reference proteome</keyword>
<reference evidence="4 5" key="1">
    <citation type="submission" date="2016-10" db="EMBL/GenBank/DDBJ databases">
        <authorList>
            <person name="de Groot N.N."/>
        </authorList>
    </citation>
    <scope>NUCLEOTIDE SEQUENCE [LARGE SCALE GENOMIC DNA]</scope>
    <source>
        <strain evidence="4 5">KHGC13</strain>
    </source>
</reference>
<dbReference type="InterPro" id="IPR006674">
    <property type="entry name" value="HD_domain"/>
</dbReference>
<dbReference type="GO" id="GO:0003676">
    <property type="term" value="F:nucleic acid binding"/>
    <property type="evidence" value="ECO:0007669"/>
    <property type="project" value="InterPro"/>
</dbReference>
<dbReference type="AlphaFoldDB" id="A0A1I7I077"/>
<evidence type="ECO:0000313" key="5">
    <source>
        <dbReference type="Proteomes" id="UP000198817"/>
    </source>
</evidence>
<dbReference type="Pfam" id="PF01336">
    <property type="entry name" value="tRNA_anti-codon"/>
    <property type="match status" value="1"/>
</dbReference>
<gene>
    <name evidence="4" type="ORF">SAMN05216508_1286</name>
</gene>
<evidence type="ECO:0000259" key="3">
    <source>
        <dbReference type="Pfam" id="PF01966"/>
    </source>
</evidence>
<feature type="domain" description="OB" evidence="2">
    <location>
        <begin position="26"/>
        <end position="92"/>
    </location>
</feature>
<dbReference type="STRING" id="155865.SAMN05216515_13110"/>
<dbReference type="GO" id="GO:0016787">
    <property type="term" value="F:hydrolase activity"/>
    <property type="evidence" value="ECO:0007669"/>
    <property type="project" value="UniProtKB-KW"/>
</dbReference>
<organism evidence="4 5">
    <name type="scientific">Eubacterium pyruvativorans</name>
    <dbReference type="NCBI Taxonomy" id="155865"/>
    <lineage>
        <taxon>Bacteria</taxon>
        <taxon>Bacillati</taxon>
        <taxon>Bacillota</taxon>
        <taxon>Clostridia</taxon>
        <taxon>Eubacteriales</taxon>
        <taxon>Eubacteriaceae</taxon>
        <taxon>Eubacterium</taxon>
    </lineage>
</organism>